<accession>A0ABW4YKJ9</accession>
<keyword evidence="1" id="KW-0472">Membrane</keyword>
<proteinExistence type="predicted"/>
<feature type="transmembrane region" description="Helical" evidence="1">
    <location>
        <begin position="57"/>
        <end position="78"/>
    </location>
</feature>
<dbReference type="PANTHER" id="PTHR37305:SF1">
    <property type="entry name" value="MEMBRANE PROTEIN"/>
    <property type="match status" value="1"/>
</dbReference>
<sequence length="275" mass="31622">MKPLIKLEFIKLIQQPVVWLITICSFLLLIVTKIFYYVSTTTSTTANAWEAIATFPYMEGTLVQAAILLAALPAVFSGEYESKMDALLLSSSHGKKQVIFAKILATILFTTSVVLLSWLLGSIIHWLFTTHADPYASIASLTNHEQTPYHFSLWQYSFVQLVTNWIGAIAFSMFILYVSVHTRHYIISYFIGGLLLTLTFFIRNFSVFSVEWVLKYMTLIDVMRVQNMFSRERFVMIGNYTLSLPISIFYSYVIVAICMFSFGCYYHFKHRQVTS</sequence>
<evidence type="ECO:0008006" key="4">
    <source>
        <dbReference type="Google" id="ProtNLM"/>
    </source>
</evidence>
<keyword evidence="3" id="KW-1185">Reference proteome</keyword>
<feature type="transmembrane region" description="Helical" evidence="1">
    <location>
        <begin position="12"/>
        <end position="37"/>
    </location>
</feature>
<dbReference type="Proteomes" id="UP001597362">
    <property type="component" value="Unassembled WGS sequence"/>
</dbReference>
<organism evidence="2 3">
    <name type="scientific">Paenibacillus yanchengensis</name>
    <dbReference type="NCBI Taxonomy" id="2035833"/>
    <lineage>
        <taxon>Bacteria</taxon>
        <taxon>Bacillati</taxon>
        <taxon>Bacillota</taxon>
        <taxon>Bacilli</taxon>
        <taxon>Bacillales</taxon>
        <taxon>Paenibacillaceae</taxon>
        <taxon>Paenibacillus</taxon>
    </lineage>
</organism>
<feature type="transmembrane region" description="Helical" evidence="1">
    <location>
        <begin position="249"/>
        <end position="268"/>
    </location>
</feature>
<dbReference type="PANTHER" id="PTHR37305">
    <property type="entry name" value="INTEGRAL MEMBRANE PROTEIN-RELATED"/>
    <property type="match status" value="1"/>
</dbReference>
<evidence type="ECO:0000256" key="1">
    <source>
        <dbReference type="SAM" id="Phobius"/>
    </source>
</evidence>
<keyword evidence="1" id="KW-0812">Transmembrane</keyword>
<reference evidence="3" key="1">
    <citation type="journal article" date="2019" name="Int. J. Syst. Evol. Microbiol.">
        <title>The Global Catalogue of Microorganisms (GCM) 10K type strain sequencing project: providing services to taxonomists for standard genome sequencing and annotation.</title>
        <authorList>
            <consortium name="The Broad Institute Genomics Platform"/>
            <consortium name="The Broad Institute Genome Sequencing Center for Infectious Disease"/>
            <person name="Wu L."/>
            <person name="Ma J."/>
        </authorList>
    </citation>
    <scope>NUCLEOTIDE SEQUENCE [LARGE SCALE GENOMIC DNA]</scope>
    <source>
        <strain evidence="3">GH52</strain>
    </source>
</reference>
<gene>
    <name evidence="2" type="ORF">ACFSJH_11045</name>
</gene>
<feature type="transmembrane region" description="Helical" evidence="1">
    <location>
        <begin position="185"/>
        <end position="202"/>
    </location>
</feature>
<dbReference type="RefSeq" id="WP_377772252.1">
    <property type="nucleotide sequence ID" value="NZ_JBHUHO010000030.1"/>
</dbReference>
<evidence type="ECO:0000313" key="3">
    <source>
        <dbReference type="Proteomes" id="UP001597362"/>
    </source>
</evidence>
<comment type="caution">
    <text evidence="2">The sequence shown here is derived from an EMBL/GenBank/DDBJ whole genome shotgun (WGS) entry which is preliminary data.</text>
</comment>
<feature type="transmembrane region" description="Helical" evidence="1">
    <location>
        <begin position="99"/>
        <end position="128"/>
    </location>
</feature>
<dbReference type="EMBL" id="JBHUHO010000030">
    <property type="protein sequence ID" value="MFD2116257.1"/>
    <property type="molecule type" value="Genomic_DNA"/>
</dbReference>
<protein>
    <recommendedName>
        <fullName evidence="4">ABC transporter permease</fullName>
    </recommendedName>
</protein>
<name>A0ABW4YKJ9_9BACL</name>
<feature type="transmembrane region" description="Helical" evidence="1">
    <location>
        <begin position="158"/>
        <end position="178"/>
    </location>
</feature>
<evidence type="ECO:0000313" key="2">
    <source>
        <dbReference type="EMBL" id="MFD2116257.1"/>
    </source>
</evidence>
<keyword evidence="1" id="KW-1133">Transmembrane helix</keyword>